<keyword evidence="1" id="KW-0472">Membrane</keyword>
<evidence type="ECO:0000256" key="1">
    <source>
        <dbReference type="SAM" id="Phobius"/>
    </source>
</evidence>
<keyword evidence="3" id="KW-1185">Reference proteome</keyword>
<evidence type="ECO:0000313" key="2">
    <source>
        <dbReference type="EMBL" id="SDT17433.1"/>
    </source>
</evidence>
<feature type="transmembrane region" description="Helical" evidence="1">
    <location>
        <begin position="45"/>
        <end position="65"/>
    </location>
</feature>
<accession>A0A1H1Y7J5</accession>
<proteinExistence type="predicted"/>
<feature type="transmembrane region" description="Helical" evidence="1">
    <location>
        <begin position="20"/>
        <end position="39"/>
    </location>
</feature>
<keyword evidence="1" id="KW-0812">Transmembrane</keyword>
<dbReference type="STRING" id="797277.SAMN05216198_3884"/>
<gene>
    <name evidence="2" type="ORF">SAMN05216198_3884</name>
</gene>
<reference evidence="3" key="1">
    <citation type="submission" date="2016-10" db="EMBL/GenBank/DDBJ databases">
        <authorList>
            <person name="Varghese N."/>
            <person name="Submissions S."/>
        </authorList>
    </citation>
    <scope>NUCLEOTIDE SEQUENCE [LARGE SCALE GENOMIC DNA]</scope>
    <source>
        <strain evidence="3">2SM5</strain>
    </source>
</reference>
<dbReference type="Proteomes" id="UP000243426">
    <property type="component" value="Chromosome I"/>
</dbReference>
<dbReference type="AlphaFoldDB" id="A0A1H1Y7J5"/>
<evidence type="ECO:0000313" key="3">
    <source>
        <dbReference type="Proteomes" id="UP000243426"/>
    </source>
</evidence>
<name>A0A1H1Y7J5_9GAMM</name>
<dbReference type="EMBL" id="LT629748">
    <property type="protein sequence ID" value="SDT17433.1"/>
    <property type="molecule type" value="Genomic_DNA"/>
</dbReference>
<keyword evidence="1" id="KW-1133">Transmembrane helix</keyword>
<organism evidence="2 3">
    <name type="scientific">Halopseudomonas litoralis</name>
    <dbReference type="NCBI Taxonomy" id="797277"/>
    <lineage>
        <taxon>Bacteria</taxon>
        <taxon>Pseudomonadati</taxon>
        <taxon>Pseudomonadota</taxon>
        <taxon>Gammaproteobacteria</taxon>
        <taxon>Pseudomonadales</taxon>
        <taxon>Pseudomonadaceae</taxon>
        <taxon>Halopseudomonas</taxon>
    </lineage>
</organism>
<protein>
    <submittedName>
        <fullName evidence="2">Uncharacterized protein</fullName>
    </submittedName>
</protein>
<sequence>MVIGSAVGSRLKIQQANKTATNSGGNLIIAIKVAMIALLPTRVPIKSNVSLKTLTVFMISPWFVLGARSKSVLMRC</sequence>